<dbReference type="InterPro" id="IPR037079">
    <property type="entry name" value="AF2212/PG0164-like_sf"/>
</dbReference>
<dbReference type="Pfam" id="PF08922">
    <property type="entry name" value="DUF1905"/>
    <property type="match status" value="1"/>
</dbReference>
<gene>
    <name evidence="1" type="ORF">FHG71_13130</name>
</gene>
<dbReference type="EMBL" id="VDFV01000019">
    <property type="protein sequence ID" value="TNC70332.1"/>
    <property type="molecule type" value="Genomic_DNA"/>
</dbReference>
<dbReference type="AlphaFoldDB" id="A0A5C4ND78"/>
<dbReference type="InterPro" id="IPR015018">
    <property type="entry name" value="DUF1905"/>
</dbReference>
<name>A0A5C4ND78_9RHOB</name>
<evidence type="ECO:0000313" key="2">
    <source>
        <dbReference type="Proteomes" id="UP000305709"/>
    </source>
</evidence>
<evidence type="ECO:0000313" key="1">
    <source>
        <dbReference type="EMBL" id="TNC70332.1"/>
    </source>
</evidence>
<dbReference type="Gene3D" id="2.40.30.100">
    <property type="entry name" value="AF2212/PG0164-like"/>
    <property type="match status" value="1"/>
</dbReference>
<comment type="caution">
    <text evidence="1">The sequence shown here is derived from an EMBL/GenBank/DDBJ whole genome shotgun (WGS) entry which is preliminary data.</text>
</comment>
<dbReference type="OrthoDB" id="7844624at2"/>
<protein>
    <submittedName>
        <fullName evidence="1">DUF1905 domain-containing protein</fullName>
    </submittedName>
</protein>
<organism evidence="1 2">
    <name type="scientific">Rubellimicrobium roseum</name>
    <dbReference type="NCBI Taxonomy" id="687525"/>
    <lineage>
        <taxon>Bacteria</taxon>
        <taxon>Pseudomonadati</taxon>
        <taxon>Pseudomonadota</taxon>
        <taxon>Alphaproteobacteria</taxon>
        <taxon>Rhodobacterales</taxon>
        <taxon>Roseobacteraceae</taxon>
        <taxon>Rubellimicrobium</taxon>
    </lineage>
</organism>
<reference evidence="1 2" key="1">
    <citation type="submission" date="2019-06" db="EMBL/GenBank/DDBJ databases">
        <authorList>
            <person name="Jiang L."/>
        </authorList>
    </citation>
    <scope>NUCLEOTIDE SEQUENCE [LARGE SCALE GENOMIC DNA]</scope>
    <source>
        <strain evidence="1 2">YIM 48858</strain>
    </source>
</reference>
<accession>A0A5C4ND78</accession>
<proteinExistence type="predicted"/>
<dbReference type="Proteomes" id="UP000305709">
    <property type="component" value="Unassembled WGS sequence"/>
</dbReference>
<dbReference type="RefSeq" id="WP_139082144.1">
    <property type="nucleotide sequence ID" value="NZ_VDFV01000019.1"/>
</dbReference>
<keyword evidence="2" id="KW-1185">Reference proteome</keyword>
<sequence length="154" mass="16544">MSGWLGFEGRVEPVEWGRATYTVLRLPPEVAATLLSQGARRVEGEINDHPVNLALSRAPVVEGLFLWTGRSLLDRLGVTPGEPLEVRLRPAPSDEVDTPDDLALALRQAGAGAAWEALTPGKRRGLLHRIDSAKTAPTRAKRIASVVADLGEAL</sequence>
<dbReference type="Pfam" id="PF13376">
    <property type="entry name" value="OmdA"/>
    <property type="match status" value="1"/>
</dbReference>